<protein>
    <recommendedName>
        <fullName evidence="2">DUF6788 domain-containing protein</fullName>
    </recommendedName>
</protein>
<dbReference type="AlphaFoldDB" id="A0A5P8WH01"/>
<dbReference type="InterPro" id="IPR046738">
    <property type="entry name" value="DUF6788"/>
</dbReference>
<feature type="region of interest" description="Disordered" evidence="1">
    <location>
        <begin position="1"/>
        <end position="24"/>
    </location>
</feature>
<accession>A0A5P8WH01</accession>
<reference evidence="3 4" key="1">
    <citation type="submission" date="2019-10" db="EMBL/GenBank/DDBJ databases">
        <title>Genomic and transcriptomic insights into the perfect genentic adaptation of a filamentous nitrogen-fixing cyanobacterium to rice fields.</title>
        <authorList>
            <person name="Chen Z."/>
        </authorList>
    </citation>
    <scope>NUCLEOTIDE SEQUENCE [LARGE SCALE GENOMIC DNA]</scope>
    <source>
        <strain evidence="3">CCNUC1</strain>
    </source>
</reference>
<proteinExistence type="predicted"/>
<keyword evidence="4" id="KW-1185">Reference proteome</keyword>
<dbReference type="Pfam" id="PF20586">
    <property type="entry name" value="DUF6788"/>
    <property type="match status" value="1"/>
</dbReference>
<feature type="compositionally biased region" description="Polar residues" evidence="1">
    <location>
        <begin position="90"/>
        <end position="106"/>
    </location>
</feature>
<evidence type="ECO:0000313" key="3">
    <source>
        <dbReference type="EMBL" id="QFS52117.1"/>
    </source>
</evidence>
<gene>
    <name evidence="3" type="ORF">GXM_09611</name>
</gene>
<evidence type="ECO:0000313" key="4">
    <source>
        <dbReference type="Proteomes" id="UP000326678"/>
    </source>
</evidence>
<sequence>MKNNPSKNRRRKGEGNGSIHWRTITKNGKDYPQAYYHWQENGKKRTRYIPKKLLGDIQEAEAAKRPVVEILHLLGVDEVSPSDLLGDKQINPSNAALETSPSNDISPSKMRRNKGEGSGSIHWRTITKNGRDYQQAYYHYEFWSEGDRLVKSSKYIPKRLLNRVQQMEQEKAAVREILQVLGVMKTAKQN</sequence>
<evidence type="ECO:0000259" key="2">
    <source>
        <dbReference type="Pfam" id="PF20586"/>
    </source>
</evidence>
<name>A0A5P8WH01_9NOSO</name>
<feature type="region of interest" description="Disordered" evidence="1">
    <location>
        <begin position="82"/>
        <end position="120"/>
    </location>
</feature>
<organism evidence="3 4">
    <name type="scientific">Nostoc sphaeroides CCNUC1</name>
    <dbReference type="NCBI Taxonomy" id="2653204"/>
    <lineage>
        <taxon>Bacteria</taxon>
        <taxon>Bacillati</taxon>
        <taxon>Cyanobacteriota</taxon>
        <taxon>Cyanophyceae</taxon>
        <taxon>Nostocales</taxon>
        <taxon>Nostocaceae</taxon>
        <taxon>Nostoc</taxon>
    </lineage>
</organism>
<dbReference type="RefSeq" id="WP_194198920.1">
    <property type="nucleotide sequence ID" value="NZ_CP045227.1"/>
</dbReference>
<dbReference type="KEGG" id="nsh:GXM_09611"/>
<feature type="domain" description="DUF6788" evidence="2">
    <location>
        <begin position="16"/>
        <end position="58"/>
    </location>
</feature>
<evidence type="ECO:0000256" key="1">
    <source>
        <dbReference type="SAM" id="MobiDB-lite"/>
    </source>
</evidence>
<dbReference type="EMBL" id="CP045227">
    <property type="protein sequence ID" value="QFS52117.1"/>
    <property type="molecule type" value="Genomic_DNA"/>
</dbReference>
<dbReference type="Proteomes" id="UP000326678">
    <property type="component" value="Chromosome Gxm2"/>
</dbReference>